<sequence>MPDINARLSCVKLKVRCDGVPGTTCSRCESARRLCQYRSQVDTPSPVRTVDQTEGMLTSTDLCMEMAGIQPMPSLLSAVNPFHTDTRRSPSGTGTAPELLTLPADGTRPALNFAQDAIPASAVDYSLGFSTDPSESFFGWDFGEVGSEDMDFPNLSLLEWFPAAPPVATTEPLQEPASRIESTPPSSQLMRDAQPPDTPWPHVYRPSETDAQITLSPAEPKTPLLLRQLYLVQVKESSRQAIISLVNTTHQPSWPAIDSLCFPSTQTLSVCINLYFRHFHDTLPILCRVDLPNWETSPVLLLAMAAIGAIYSRDTLRSLALALNELARRAISSLRESNPSASFSVSFVQASLLQSIFGLFCGSRMLYQHAEISRGSLVTAARRMHLLRPGLSFSTELRKGSETPTPRQIELAAAADNERRNLGWGIYLYDMQISALLNIPPLFSISEIDVPLPADTHTASNHPQTTKSPPSFRAILDKLLSTGELQHPLGSFSLSIIANTLYRLCTDAAAVEAILTSPQILGDSRYRLEFPASFKCNPQELLDELSLSCHSLNAVPNSLSIGVCALSHLGHMQFTWPGFLNNIKIAAGKSGTEESKTTARYWIQSRITDDPAGARHILTHAGQLSAVLARYPFDAPAETVLCLDVALTFWAILKFSSNLGGPGTREKLFSVFWSSCDDASEWARNGGSVYFQGLGELGELTSSKSLAIFRQRMDILSWGLAGRFKQVLLNLEREERSQ</sequence>
<evidence type="ECO:0000313" key="1">
    <source>
        <dbReference type="EMBL" id="KAJ2979017.1"/>
    </source>
</evidence>
<proteinExistence type="predicted"/>
<protein>
    <submittedName>
        <fullName evidence="1">Uncharacterized protein</fullName>
    </submittedName>
</protein>
<name>A0ACC1NIA7_9HYPO</name>
<dbReference type="EMBL" id="JANJQO010000322">
    <property type="protein sequence ID" value="KAJ2979017.1"/>
    <property type="molecule type" value="Genomic_DNA"/>
</dbReference>
<accession>A0ACC1NIA7</accession>
<dbReference type="Proteomes" id="UP001143910">
    <property type="component" value="Unassembled WGS sequence"/>
</dbReference>
<comment type="caution">
    <text evidence="1">The sequence shown here is derived from an EMBL/GenBank/DDBJ whole genome shotgun (WGS) entry which is preliminary data.</text>
</comment>
<gene>
    <name evidence="1" type="ORF">NQ176_g3496</name>
</gene>
<reference evidence="1" key="1">
    <citation type="submission" date="2022-08" db="EMBL/GenBank/DDBJ databases">
        <title>Genome Sequence of Lecanicillium fungicola.</title>
        <authorList>
            <person name="Buettner E."/>
        </authorList>
    </citation>
    <scope>NUCLEOTIDE SEQUENCE</scope>
    <source>
        <strain evidence="1">Babe33</strain>
    </source>
</reference>
<organism evidence="1 2">
    <name type="scientific">Zarea fungicola</name>
    <dbReference type="NCBI Taxonomy" id="93591"/>
    <lineage>
        <taxon>Eukaryota</taxon>
        <taxon>Fungi</taxon>
        <taxon>Dikarya</taxon>
        <taxon>Ascomycota</taxon>
        <taxon>Pezizomycotina</taxon>
        <taxon>Sordariomycetes</taxon>
        <taxon>Hypocreomycetidae</taxon>
        <taxon>Hypocreales</taxon>
        <taxon>Cordycipitaceae</taxon>
        <taxon>Zarea</taxon>
    </lineage>
</organism>
<keyword evidence="2" id="KW-1185">Reference proteome</keyword>
<evidence type="ECO:0000313" key="2">
    <source>
        <dbReference type="Proteomes" id="UP001143910"/>
    </source>
</evidence>